<dbReference type="RefSeq" id="WP_055202908.1">
    <property type="nucleotide sequence ID" value="NZ_JADMQE010000008.1"/>
</dbReference>
<name>A0A9P3ZLK3_9BACT</name>
<gene>
    <name evidence="2" type="ORF">F2S36_00840</name>
</gene>
<proteinExistence type="predicted"/>
<reference evidence="2 3" key="1">
    <citation type="journal article" date="2019" name="Nat. Med.">
        <title>A library of human gut bacterial isolates paired with longitudinal multiomics data enables mechanistic microbiome research.</title>
        <authorList>
            <person name="Poyet M."/>
            <person name="Groussin M."/>
            <person name="Gibbons S.M."/>
            <person name="Avila-Pacheco J."/>
            <person name="Jiang X."/>
            <person name="Kearney S.M."/>
            <person name="Perrotta A.R."/>
            <person name="Berdy B."/>
            <person name="Zhao S."/>
            <person name="Lieberman T.D."/>
            <person name="Swanson P.K."/>
            <person name="Smith M."/>
            <person name="Roesemann S."/>
            <person name="Alexander J.E."/>
            <person name="Rich S.A."/>
            <person name="Livny J."/>
            <person name="Vlamakis H."/>
            <person name="Clish C."/>
            <person name="Bullock K."/>
            <person name="Deik A."/>
            <person name="Scott J."/>
            <person name="Pierce K.A."/>
            <person name="Xavier R.J."/>
            <person name="Alm E.J."/>
        </authorList>
    </citation>
    <scope>NUCLEOTIDE SEQUENCE [LARGE SCALE GENOMIC DNA]</scope>
    <source>
        <strain evidence="2 3">BIOML-A204</strain>
    </source>
</reference>
<dbReference type="InterPro" id="IPR013783">
    <property type="entry name" value="Ig-like_fold"/>
</dbReference>
<dbReference type="InterPro" id="IPR024361">
    <property type="entry name" value="BACON"/>
</dbReference>
<sequence>MKKILYWIFFGFITLLLAGCDDDKETPVFDLSTDEWSFAKEGGTQNLIISAPGVWEVSEKPDWCTLIPESAEGPREVKIDCSANTEKKREGTLVLTCGAETRMIAISQQGAYVVKGFPVEWLFTADYYASGKYTDAFVVNNSLPAEIGEGTISYIQDDANTRPITKVIGATGHPYLSGSLTGDYWLFQILVKELLPAGTVMHIKFITRSAAGAARYWSLEYFDNESWKPIATQRTAEVAGEKVVYTLDLVEDLTGNKKVGTDNAQIDNDFTLSAQIAAGGLLQCRLRCVADIACNGVNPNTGNHRLAGAVGTSPVISVVSID</sequence>
<dbReference type="Pfam" id="PF13004">
    <property type="entry name" value="BACON"/>
    <property type="match status" value="1"/>
</dbReference>
<accession>A0A9P3ZLK3</accession>
<feature type="domain" description="BACON" evidence="1">
    <location>
        <begin position="54"/>
        <end position="108"/>
    </location>
</feature>
<comment type="caution">
    <text evidence="2">The sequence shown here is derived from an EMBL/GenBank/DDBJ whole genome shotgun (WGS) entry which is preliminary data.</text>
</comment>
<dbReference type="Proteomes" id="UP000323119">
    <property type="component" value="Unassembled WGS sequence"/>
</dbReference>
<protein>
    <submittedName>
        <fullName evidence="2">BACON domain-containing protein</fullName>
    </submittedName>
</protein>
<dbReference type="CDD" id="cd14948">
    <property type="entry name" value="BACON"/>
    <property type="match status" value="1"/>
</dbReference>
<dbReference type="PROSITE" id="PS51257">
    <property type="entry name" value="PROKAR_LIPOPROTEIN"/>
    <property type="match status" value="1"/>
</dbReference>
<dbReference type="EMBL" id="VVUY01000001">
    <property type="protein sequence ID" value="KAA2564314.1"/>
    <property type="molecule type" value="Genomic_DNA"/>
</dbReference>
<organism evidence="2 3">
    <name type="scientific">Alistipes onderdonkii</name>
    <dbReference type="NCBI Taxonomy" id="328813"/>
    <lineage>
        <taxon>Bacteria</taxon>
        <taxon>Pseudomonadati</taxon>
        <taxon>Bacteroidota</taxon>
        <taxon>Bacteroidia</taxon>
        <taxon>Bacteroidales</taxon>
        <taxon>Rikenellaceae</taxon>
        <taxon>Alistipes</taxon>
    </lineage>
</organism>
<evidence type="ECO:0000313" key="2">
    <source>
        <dbReference type="EMBL" id="KAA2564314.1"/>
    </source>
</evidence>
<dbReference type="Gene3D" id="2.60.40.10">
    <property type="entry name" value="Immunoglobulins"/>
    <property type="match status" value="1"/>
</dbReference>
<evidence type="ECO:0000313" key="3">
    <source>
        <dbReference type="Proteomes" id="UP000323119"/>
    </source>
</evidence>
<evidence type="ECO:0000259" key="1">
    <source>
        <dbReference type="Pfam" id="PF13004"/>
    </source>
</evidence>
<dbReference type="AlphaFoldDB" id="A0A9P3ZLK3"/>